<accession>A0A024GFJ0</accession>
<evidence type="ECO:0000313" key="3">
    <source>
        <dbReference type="Proteomes" id="UP000053237"/>
    </source>
</evidence>
<protein>
    <submittedName>
        <fullName evidence="2">Uncharacterized protein</fullName>
    </submittedName>
</protein>
<dbReference type="InParanoid" id="A0A024GFJ0"/>
<organism evidence="2 3">
    <name type="scientific">Albugo candida</name>
    <dbReference type="NCBI Taxonomy" id="65357"/>
    <lineage>
        <taxon>Eukaryota</taxon>
        <taxon>Sar</taxon>
        <taxon>Stramenopiles</taxon>
        <taxon>Oomycota</taxon>
        <taxon>Peronosporomycetes</taxon>
        <taxon>Albuginales</taxon>
        <taxon>Albuginaceae</taxon>
        <taxon>Albugo</taxon>
    </lineage>
</organism>
<name>A0A024GFJ0_9STRA</name>
<keyword evidence="1" id="KW-1133">Transmembrane helix</keyword>
<dbReference type="Proteomes" id="UP000053237">
    <property type="component" value="Unassembled WGS sequence"/>
</dbReference>
<dbReference type="EMBL" id="CAIX01000100">
    <property type="protein sequence ID" value="CCI45516.1"/>
    <property type="molecule type" value="Genomic_DNA"/>
</dbReference>
<keyword evidence="1" id="KW-0472">Membrane</keyword>
<dbReference type="AlphaFoldDB" id="A0A024GFJ0"/>
<keyword evidence="3" id="KW-1185">Reference proteome</keyword>
<comment type="caution">
    <text evidence="2">The sequence shown here is derived from an EMBL/GenBank/DDBJ whole genome shotgun (WGS) entry which is preliminary data.</text>
</comment>
<sequence>MIRMISVCDLKPHSLRLVYHRRAIVQCKATGSVERQTMFRVLDDKRQNAVLVVFLSTGLFIYTALCTKHQLIERPVSGSKAMNMCGYTSDSLTVLSHQKWNYLKAYSTSIYKWSKNDGQ</sequence>
<evidence type="ECO:0000313" key="2">
    <source>
        <dbReference type="EMBL" id="CCI45516.1"/>
    </source>
</evidence>
<keyword evidence="1" id="KW-0812">Transmembrane</keyword>
<proteinExistence type="predicted"/>
<reference evidence="2 3" key="1">
    <citation type="submission" date="2012-05" db="EMBL/GenBank/DDBJ databases">
        <title>Recombination and specialization in a pathogen metapopulation.</title>
        <authorList>
            <person name="Gardiner A."/>
            <person name="Kemen E."/>
            <person name="Schultz-Larsen T."/>
            <person name="MacLean D."/>
            <person name="Van Oosterhout C."/>
            <person name="Jones J.D.G."/>
        </authorList>
    </citation>
    <scope>NUCLEOTIDE SEQUENCE [LARGE SCALE GENOMIC DNA]</scope>
    <source>
        <strain evidence="2 3">Ac Nc2</strain>
    </source>
</reference>
<feature type="transmembrane region" description="Helical" evidence="1">
    <location>
        <begin position="48"/>
        <end position="65"/>
    </location>
</feature>
<gene>
    <name evidence="2" type="ORF">BN9_064130</name>
</gene>
<evidence type="ECO:0000256" key="1">
    <source>
        <dbReference type="SAM" id="Phobius"/>
    </source>
</evidence>